<accession>A0A165EGR9</accession>
<dbReference type="STRING" id="1353952.A0A165EGR9"/>
<keyword evidence="1" id="KW-0808">Transferase</keyword>
<dbReference type="SMART" id="SM00184">
    <property type="entry name" value="RING"/>
    <property type="match status" value="1"/>
</dbReference>
<sequence length="260" mass="27985">MPIGAQHGPPGTPGNPHRLRLVPHLESSRSLIFDPILRQLLDGQPPIRIGRFTERRSTHGGRDDDGKIAFRSKVVSRGHAEVWCEPGGKGQVLLRDTSSSSGTFLNHIRLSSPNIESRPYPLKDGDVIQLGVDYQGGTEEIYRCVKIRVELDRHNALAQLNALAATTAAAAAAAAAGDAPATIASATGDGLAPGTKKASITECSICISSVTVCQALFIAPCSHVFHYKCIRPLVEKRYPGFMCPMCRCYADLDADVDDEE</sequence>
<feature type="non-terminal residue" evidence="9">
    <location>
        <position position="260"/>
    </location>
</feature>
<proteinExistence type="predicted"/>
<gene>
    <name evidence="9" type="ORF">CALCODRAFT_438018</name>
</gene>
<keyword evidence="2" id="KW-0479">Metal-binding</keyword>
<dbReference type="InterPro" id="IPR013083">
    <property type="entry name" value="Znf_RING/FYVE/PHD"/>
</dbReference>
<evidence type="ECO:0000259" key="7">
    <source>
        <dbReference type="PROSITE" id="PS50006"/>
    </source>
</evidence>
<feature type="domain" description="RING-type" evidence="8">
    <location>
        <begin position="203"/>
        <end position="247"/>
    </location>
</feature>
<dbReference type="GO" id="GO:0061630">
    <property type="term" value="F:ubiquitin protein ligase activity"/>
    <property type="evidence" value="ECO:0007669"/>
    <property type="project" value="TreeGrafter"/>
</dbReference>
<dbReference type="GO" id="GO:0000151">
    <property type="term" value="C:ubiquitin ligase complex"/>
    <property type="evidence" value="ECO:0007669"/>
    <property type="project" value="TreeGrafter"/>
</dbReference>
<dbReference type="InterPro" id="IPR000253">
    <property type="entry name" value="FHA_dom"/>
</dbReference>
<evidence type="ECO:0000313" key="9">
    <source>
        <dbReference type="EMBL" id="KZT54838.1"/>
    </source>
</evidence>
<organism evidence="9 10">
    <name type="scientific">Calocera cornea HHB12733</name>
    <dbReference type="NCBI Taxonomy" id="1353952"/>
    <lineage>
        <taxon>Eukaryota</taxon>
        <taxon>Fungi</taxon>
        <taxon>Dikarya</taxon>
        <taxon>Basidiomycota</taxon>
        <taxon>Agaricomycotina</taxon>
        <taxon>Dacrymycetes</taxon>
        <taxon>Dacrymycetales</taxon>
        <taxon>Dacrymycetaceae</taxon>
        <taxon>Calocera</taxon>
    </lineage>
</organism>
<dbReference type="GO" id="GO:0005829">
    <property type="term" value="C:cytosol"/>
    <property type="evidence" value="ECO:0007669"/>
    <property type="project" value="TreeGrafter"/>
</dbReference>
<keyword evidence="5" id="KW-0862">Zinc</keyword>
<dbReference type="InParanoid" id="A0A165EGR9"/>
<dbReference type="FunCoup" id="A0A165EGR9">
    <property type="interactions" value="10"/>
</dbReference>
<dbReference type="Gene3D" id="2.60.200.20">
    <property type="match status" value="1"/>
</dbReference>
<dbReference type="GO" id="GO:0032153">
    <property type="term" value="C:cell division site"/>
    <property type="evidence" value="ECO:0007669"/>
    <property type="project" value="TreeGrafter"/>
</dbReference>
<dbReference type="EMBL" id="KV424006">
    <property type="protein sequence ID" value="KZT54838.1"/>
    <property type="molecule type" value="Genomic_DNA"/>
</dbReference>
<dbReference type="PANTHER" id="PTHR15067">
    <property type="entry name" value="E3 UBIQUITIN-PROTEIN LIGASE RNF8"/>
    <property type="match status" value="1"/>
</dbReference>
<dbReference type="SUPFAM" id="SSF57850">
    <property type="entry name" value="RING/U-box"/>
    <property type="match status" value="1"/>
</dbReference>
<dbReference type="InterPro" id="IPR001841">
    <property type="entry name" value="Znf_RING"/>
</dbReference>
<evidence type="ECO:0000256" key="1">
    <source>
        <dbReference type="ARBA" id="ARBA00022679"/>
    </source>
</evidence>
<dbReference type="GO" id="GO:0008270">
    <property type="term" value="F:zinc ion binding"/>
    <property type="evidence" value="ECO:0007669"/>
    <property type="project" value="UniProtKB-KW"/>
</dbReference>
<evidence type="ECO:0000256" key="2">
    <source>
        <dbReference type="ARBA" id="ARBA00022723"/>
    </source>
</evidence>
<dbReference type="AlphaFoldDB" id="A0A165EGR9"/>
<evidence type="ECO:0000256" key="3">
    <source>
        <dbReference type="ARBA" id="ARBA00022771"/>
    </source>
</evidence>
<dbReference type="GO" id="GO:0006511">
    <property type="term" value="P:ubiquitin-dependent protein catabolic process"/>
    <property type="evidence" value="ECO:0007669"/>
    <property type="project" value="TreeGrafter"/>
</dbReference>
<keyword evidence="4" id="KW-0833">Ubl conjugation pathway</keyword>
<keyword evidence="10" id="KW-1185">Reference proteome</keyword>
<dbReference type="PROSITE" id="PS50089">
    <property type="entry name" value="ZF_RING_2"/>
    <property type="match status" value="1"/>
</dbReference>
<reference evidence="9 10" key="1">
    <citation type="journal article" date="2016" name="Mol. Biol. Evol.">
        <title>Comparative Genomics of Early-Diverging Mushroom-Forming Fungi Provides Insights into the Origins of Lignocellulose Decay Capabilities.</title>
        <authorList>
            <person name="Nagy L.G."/>
            <person name="Riley R."/>
            <person name="Tritt A."/>
            <person name="Adam C."/>
            <person name="Daum C."/>
            <person name="Floudas D."/>
            <person name="Sun H."/>
            <person name="Yadav J.S."/>
            <person name="Pangilinan J."/>
            <person name="Larsson K.H."/>
            <person name="Matsuura K."/>
            <person name="Barry K."/>
            <person name="Labutti K."/>
            <person name="Kuo R."/>
            <person name="Ohm R.A."/>
            <person name="Bhattacharya S.S."/>
            <person name="Shirouzu T."/>
            <person name="Yoshinaga Y."/>
            <person name="Martin F.M."/>
            <person name="Grigoriev I.V."/>
            <person name="Hibbett D.S."/>
        </authorList>
    </citation>
    <scope>NUCLEOTIDE SEQUENCE [LARGE SCALE GENOMIC DNA]</scope>
    <source>
        <strain evidence="9 10">HHB12733</strain>
    </source>
</reference>
<dbReference type="Pfam" id="PF17123">
    <property type="entry name" value="zf-RING_11"/>
    <property type="match status" value="1"/>
</dbReference>
<evidence type="ECO:0000259" key="8">
    <source>
        <dbReference type="PROSITE" id="PS50089"/>
    </source>
</evidence>
<feature type="domain" description="FHA" evidence="7">
    <location>
        <begin position="47"/>
        <end position="110"/>
    </location>
</feature>
<dbReference type="InterPro" id="IPR008984">
    <property type="entry name" value="SMAD_FHA_dom_sf"/>
</dbReference>
<evidence type="ECO:0000313" key="10">
    <source>
        <dbReference type="Proteomes" id="UP000076842"/>
    </source>
</evidence>
<keyword evidence="3 6" id="KW-0863">Zinc-finger</keyword>
<dbReference type="Pfam" id="PF00498">
    <property type="entry name" value="FHA"/>
    <property type="match status" value="1"/>
</dbReference>
<evidence type="ECO:0000256" key="6">
    <source>
        <dbReference type="PROSITE-ProRule" id="PRU00175"/>
    </source>
</evidence>
<evidence type="ECO:0000256" key="4">
    <source>
        <dbReference type="ARBA" id="ARBA00022786"/>
    </source>
</evidence>
<evidence type="ECO:0000256" key="5">
    <source>
        <dbReference type="ARBA" id="ARBA00022833"/>
    </source>
</evidence>
<dbReference type="SMART" id="SM00240">
    <property type="entry name" value="FHA"/>
    <property type="match status" value="1"/>
</dbReference>
<protein>
    <submittedName>
        <fullName evidence="9">SMAD/FHA domain-containing protein</fullName>
    </submittedName>
</protein>
<name>A0A165EGR9_9BASI</name>
<dbReference type="SUPFAM" id="SSF49879">
    <property type="entry name" value="SMAD/FHA domain"/>
    <property type="match status" value="1"/>
</dbReference>
<dbReference type="PROSITE" id="PS50006">
    <property type="entry name" value="FHA_DOMAIN"/>
    <property type="match status" value="1"/>
</dbReference>
<dbReference type="OrthoDB" id="687730at2759"/>
<dbReference type="GO" id="GO:0016567">
    <property type="term" value="P:protein ubiquitination"/>
    <property type="evidence" value="ECO:0007669"/>
    <property type="project" value="TreeGrafter"/>
</dbReference>
<dbReference type="Proteomes" id="UP000076842">
    <property type="component" value="Unassembled WGS sequence"/>
</dbReference>
<dbReference type="PANTHER" id="PTHR15067:SF7">
    <property type="entry name" value="E3 UBIQUITIN-PROTEIN LIGASE DMA1-RELATED"/>
    <property type="match status" value="1"/>
</dbReference>
<dbReference type="Gene3D" id="3.30.40.10">
    <property type="entry name" value="Zinc/RING finger domain, C3HC4 (zinc finger)"/>
    <property type="match status" value="1"/>
</dbReference>